<comment type="caution">
    <text evidence="6">The sequence shown here is derived from an EMBL/GenBank/DDBJ whole genome shotgun (WGS) entry which is preliminary data.</text>
</comment>
<dbReference type="Pfam" id="PF02630">
    <property type="entry name" value="SCO1-SenC"/>
    <property type="match status" value="1"/>
</dbReference>
<accession>A0A3P3TUU6</accession>
<evidence type="ECO:0000256" key="4">
    <source>
        <dbReference type="PIRSR" id="PIRSR603782-2"/>
    </source>
</evidence>
<keyword evidence="7" id="KW-1185">Reference proteome</keyword>
<dbReference type="InterPro" id="IPR036249">
    <property type="entry name" value="Thioredoxin-like_sf"/>
</dbReference>
<keyword evidence="4" id="KW-1015">Disulfide bond</keyword>
<feature type="binding site" evidence="3">
    <location>
        <position position="164"/>
    </location>
    <ligand>
        <name>Cu cation</name>
        <dbReference type="ChEBI" id="CHEBI:23378"/>
    </ligand>
</feature>
<name>A0A3P3TUU6_9BACL</name>
<sequence length="200" mass="22818">MAVLKKYKWTWILLAICVVLAGYLLWDTYAAKPKLPVIRPVGEFSMQNVDGKTVTLGDTNGKVRLFYFFFANCPDVCPITTFRLSQVQDILKEKGLFGKDASIVSITFDPQRDTLENVKAFGDKFKADYSGWYFLRGDEQQTIDLAMNSFQILINKDNDGNFVHMDLIGMVDREGRLREIYRPEATPEEIAQGVIDLARE</sequence>
<evidence type="ECO:0000256" key="3">
    <source>
        <dbReference type="PIRSR" id="PIRSR603782-1"/>
    </source>
</evidence>
<dbReference type="PANTHER" id="PTHR12151">
    <property type="entry name" value="ELECTRON TRANSPORT PROTIN SCO1/SENC FAMILY MEMBER"/>
    <property type="match status" value="1"/>
</dbReference>
<feature type="binding site" evidence="3">
    <location>
        <position position="73"/>
    </location>
    <ligand>
        <name>Cu cation</name>
        <dbReference type="ChEBI" id="CHEBI:23378"/>
    </ligand>
</feature>
<protein>
    <submittedName>
        <fullName evidence="6">SCO family protein</fullName>
    </submittedName>
</protein>
<keyword evidence="3" id="KW-0479">Metal-binding</keyword>
<dbReference type="Gene3D" id="3.40.30.10">
    <property type="entry name" value="Glutaredoxin"/>
    <property type="match status" value="1"/>
</dbReference>
<evidence type="ECO:0000256" key="2">
    <source>
        <dbReference type="ARBA" id="ARBA00023008"/>
    </source>
</evidence>
<dbReference type="RefSeq" id="WP_128629831.1">
    <property type="nucleotide sequence ID" value="NZ_RRCN01000001.1"/>
</dbReference>
<evidence type="ECO:0000313" key="6">
    <source>
        <dbReference type="EMBL" id="RRJ61911.1"/>
    </source>
</evidence>
<dbReference type="InterPro" id="IPR003782">
    <property type="entry name" value="SCO1/SenC"/>
</dbReference>
<dbReference type="PROSITE" id="PS51352">
    <property type="entry name" value="THIOREDOXIN_2"/>
    <property type="match status" value="1"/>
</dbReference>
<dbReference type="InterPro" id="IPR013766">
    <property type="entry name" value="Thioredoxin_domain"/>
</dbReference>
<keyword evidence="2 3" id="KW-0186">Copper</keyword>
<dbReference type="EMBL" id="RRCN01000001">
    <property type="protein sequence ID" value="RRJ61911.1"/>
    <property type="molecule type" value="Genomic_DNA"/>
</dbReference>
<dbReference type="AlphaFoldDB" id="A0A3P3TUU6"/>
<dbReference type="PANTHER" id="PTHR12151:SF25">
    <property type="entry name" value="LINALOOL DEHYDRATASE_ISOMERASE DOMAIN-CONTAINING PROTEIN"/>
    <property type="match status" value="1"/>
</dbReference>
<dbReference type="Proteomes" id="UP000267017">
    <property type="component" value="Unassembled WGS sequence"/>
</dbReference>
<dbReference type="OrthoDB" id="9811998at2"/>
<feature type="binding site" evidence="3">
    <location>
        <position position="77"/>
    </location>
    <ligand>
        <name>Cu cation</name>
        <dbReference type="ChEBI" id="CHEBI:23378"/>
    </ligand>
</feature>
<gene>
    <name evidence="6" type="ORF">EHV15_02175</name>
</gene>
<feature type="disulfide bond" description="Redox-active" evidence="4">
    <location>
        <begin position="73"/>
        <end position="77"/>
    </location>
</feature>
<proteinExistence type="inferred from homology"/>
<organism evidence="6 7">
    <name type="scientific">Paenibacillus oralis</name>
    <dbReference type="NCBI Taxonomy" id="2490856"/>
    <lineage>
        <taxon>Bacteria</taxon>
        <taxon>Bacillati</taxon>
        <taxon>Bacillota</taxon>
        <taxon>Bacilli</taxon>
        <taxon>Bacillales</taxon>
        <taxon>Paenibacillaceae</taxon>
        <taxon>Paenibacillus</taxon>
    </lineage>
</organism>
<dbReference type="GO" id="GO:0046872">
    <property type="term" value="F:metal ion binding"/>
    <property type="evidence" value="ECO:0007669"/>
    <property type="project" value="UniProtKB-KW"/>
</dbReference>
<reference evidence="6 7" key="1">
    <citation type="submission" date="2018-11" db="EMBL/GenBank/DDBJ databases">
        <title>Genome sequencing of Paenibacillus sp. KCOM 3021 (= ChDC PVNT-B20).</title>
        <authorList>
            <person name="Kook J.-K."/>
            <person name="Park S.-N."/>
            <person name="Lim Y.K."/>
        </authorList>
    </citation>
    <scope>NUCLEOTIDE SEQUENCE [LARGE SCALE GENOMIC DNA]</scope>
    <source>
        <strain evidence="6 7">KCOM 3021</strain>
    </source>
</reference>
<evidence type="ECO:0000313" key="7">
    <source>
        <dbReference type="Proteomes" id="UP000267017"/>
    </source>
</evidence>
<dbReference type="SUPFAM" id="SSF52833">
    <property type="entry name" value="Thioredoxin-like"/>
    <property type="match status" value="1"/>
</dbReference>
<feature type="domain" description="Thioredoxin" evidence="5">
    <location>
        <begin position="35"/>
        <end position="200"/>
    </location>
</feature>
<dbReference type="CDD" id="cd02968">
    <property type="entry name" value="SCO"/>
    <property type="match status" value="1"/>
</dbReference>
<evidence type="ECO:0000256" key="1">
    <source>
        <dbReference type="ARBA" id="ARBA00010996"/>
    </source>
</evidence>
<comment type="similarity">
    <text evidence="1">Belongs to the SCO1/2 family.</text>
</comment>
<evidence type="ECO:0000259" key="5">
    <source>
        <dbReference type="PROSITE" id="PS51352"/>
    </source>
</evidence>